<evidence type="ECO:0000313" key="2">
    <source>
        <dbReference type="Proteomes" id="UP001057402"/>
    </source>
</evidence>
<name>A0ACB9MN90_9MYRT</name>
<gene>
    <name evidence="1" type="ORF">MLD38_030578</name>
</gene>
<protein>
    <submittedName>
        <fullName evidence="1">Uncharacterized protein</fullName>
    </submittedName>
</protein>
<reference evidence="2" key="1">
    <citation type="journal article" date="2023" name="Front. Plant Sci.">
        <title>Chromosomal-level genome assembly of Melastoma candidum provides insights into trichome evolution.</title>
        <authorList>
            <person name="Zhong Y."/>
            <person name="Wu W."/>
            <person name="Sun C."/>
            <person name="Zou P."/>
            <person name="Liu Y."/>
            <person name="Dai S."/>
            <person name="Zhou R."/>
        </authorList>
    </citation>
    <scope>NUCLEOTIDE SEQUENCE [LARGE SCALE GENOMIC DNA]</scope>
</reference>
<organism evidence="1 2">
    <name type="scientific">Melastoma candidum</name>
    <dbReference type="NCBI Taxonomy" id="119954"/>
    <lineage>
        <taxon>Eukaryota</taxon>
        <taxon>Viridiplantae</taxon>
        <taxon>Streptophyta</taxon>
        <taxon>Embryophyta</taxon>
        <taxon>Tracheophyta</taxon>
        <taxon>Spermatophyta</taxon>
        <taxon>Magnoliopsida</taxon>
        <taxon>eudicotyledons</taxon>
        <taxon>Gunneridae</taxon>
        <taxon>Pentapetalae</taxon>
        <taxon>rosids</taxon>
        <taxon>malvids</taxon>
        <taxon>Myrtales</taxon>
        <taxon>Melastomataceae</taxon>
        <taxon>Melastomatoideae</taxon>
        <taxon>Melastomateae</taxon>
        <taxon>Melastoma</taxon>
    </lineage>
</organism>
<dbReference type="Proteomes" id="UP001057402">
    <property type="component" value="Chromosome 9"/>
</dbReference>
<evidence type="ECO:0000313" key="1">
    <source>
        <dbReference type="EMBL" id="KAI4325158.1"/>
    </source>
</evidence>
<dbReference type="EMBL" id="CM042888">
    <property type="protein sequence ID" value="KAI4325158.1"/>
    <property type="molecule type" value="Genomic_DNA"/>
</dbReference>
<accession>A0ACB9MN90</accession>
<keyword evidence="2" id="KW-1185">Reference proteome</keyword>
<proteinExistence type="predicted"/>
<comment type="caution">
    <text evidence="1">The sequence shown here is derived from an EMBL/GenBank/DDBJ whole genome shotgun (WGS) entry which is preliminary data.</text>
</comment>
<sequence>MISACFNIHDLFFSLPGFLSFFSLPSPTSRPPAAPSLTNKPPPTGARVIRAYPRAGPTDTSPSAPFSTQIVGLPPGEKLALLRGYSTGSSGPSKINMLISAIFLKN</sequence>